<comment type="caution">
    <text evidence="1">The sequence shown here is derived from an EMBL/GenBank/DDBJ whole genome shotgun (WGS) entry which is preliminary data.</text>
</comment>
<reference evidence="1 2" key="1">
    <citation type="journal article" date="2021" name="Elife">
        <title>Chloroplast acquisition without the gene transfer in kleptoplastic sea slugs, Plakobranchus ocellatus.</title>
        <authorList>
            <person name="Maeda T."/>
            <person name="Takahashi S."/>
            <person name="Yoshida T."/>
            <person name="Shimamura S."/>
            <person name="Takaki Y."/>
            <person name="Nagai Y."/>
            <person name="Toyoda A."/>
            <person name="Suzuki Y."/>
            <person name="Arimoto A."/>
            <person name="Ishii H."/>
            <person name="Satoh N."/>
            <person name="Nishiyama T."/>
            <person name="Hasebe M."/>
            <person name="Maruyama T."/>
            <person name="Minagawa J."/>
            <person name="Obokata J."/>
            <person name="Shigenobu S."/>
        </authorList>
    </citation>
    <scope>NUCLEOTIDE SEQUENCE [LARGE SCALE GENOMIC DNA]</scope>
</reference>
<name>A0AAV4C0R8_9GAST</name>
<gene>
    <name evidence="1" type="ORF">PoB_005151300</name>
</gene>
<dbReference type="AlphaFoldDB" id="A0AAV4C0R8"/>
<sequence>MNYSVIQTVLNERYESVYRIQLGASDKTVPRIAHQILATSGHKTMKGNQMVRSIDGAMGYRCQLVQHRKHVDDRCAMVSLMASKYVRLVSLS</sequence>
<evidence type="ECO:0000313" key="2">
    <source>
        <dbReference type="Proteomes" id="UP000735302"/>
    </source>
</evidence>
<dbReference type="Proteomes" id="UP000735302">
    <property type="component" value="Unassembled WGS sequence"/>
</dbReference>
<accession>A0AAV4C0R8</accession>
<evidence type="ECO:0000313" key="1">
    <source>
        <dbReference type="EMBL" id="GFO25008.1"/>
    </source>
</evidence>
<protein>
    <submittedName>
        <fullName evidence="1">Uncharacterized protein</fullName>
    </submittedName>
</protein>
<keyword evidence="2" id="KW-1185">Reference proteome</keyword>
<proteinExistence type="predicted"/>
<organism evidence="1 2">
    <name type="scientific">Plakobranchus ocellatus</name>
    <dbReference type="NCBI Taxonomy" id="259542"/>
    <lineage>
        <taxon>Eukaryota</taxon>
        <taxon>Metazoa</taxon>
        <taxon>Spiralia</taxon>
        <taxon>Lophotrochozoa</taxon>
        <taxon>Mollusca</taxon>
        <taxon>Gastropoda</taxon>
        <taxon>Heterobranchia</taxon>
        <taxon>Euthyneura</taxon>
        <taxon>Panpulmonata</taxon>
        <taxon>Sacoglossa</taxon>
        <taxon>Placobranchoidea</taxon>
        <taxon>Plakobranchidae</taxon>
        <taxon>Plakobranchus</taxon>
    </lineage>
</organism>
<dbReference type="EMBL" id="BLXT01005682">
    <property type="protein sequence ID" value="GFO25008.1"/>
    <property type="molecule type" value="Genomic_DNA"/>
</dbReference>